<sequence length="97" mass="10591">MKINTDAASKGNPEPSGLGVVVRDNTAVHSAVCQGLDQIFMLGYFDGSRMSRLAGSEAHLIWLESDSSTAVHVFGRNSMPWEICSPERRTPCKLLQI</sequence>
<comment type="caution">
    <text evidence="1">The sequence shown here is derived from an EMBL/GenBank/DDBJ whole genome shotgun (WGS) entry which is preliminary data.</text>
</comment>
<dbReference type="AlphaFoldDB" id="A0A7J6WKM0"/>
<organism evidence="1 2">
    <name type="scientific">Thalictrum thalictroides</name>
    <name type="common">Rue-anemone</name>
    <name type="synonym">Anemone thalictroides</name>
    <dbReference type="NCBI Taxonomy" id="46969"/>
    <lineage>
        <taxon>Eukaryota</taxon>
        <taxon>Viridiplantae</taxon>
        <taxon>Streptophyta</taxon>
        <taxon>Embryophyta</taxon>
        <taxon>Tracheophyta</taxon>
        <taxon>Spermatophyta</taxon>
        <taxon>Magnoliopsida</taxon>
        <taxon>Ranunculales</taxon>
        <taxon>Ranunculaceae</taxon>
        <taxon>Thalictroideae</taxon>
        <taxon>Thalictrum</taxon>
    </lineage>
</organism>
<dbReference type="SUPFAM" id="SSF53098">
    <property type="entry name" value="Ribonuclease H-like"/>
    <property type="match status" value="1"/>
</dbReference>
<name>A0A7J6WKM0_THATH</name>
<evidence type="ECO:0000313" key="1">
    <source>
        <dbReference type="EMBL" id="KAF5197457.1"/>
    </source>
</evidence>
<keyword evidence="2" id="KW-1185">Reference proteome</keyword>
<evidence type="ECO:0000313" key="2">
    <source>
        <dbReference type="Proteomes" id="UP000554482"/>
    </source>
</evidence>
<accession>A0A7J6WKM0</accession>
<reference evidence="1 2" key="1">
    <citation type="submission" date="2020-06" db="EMBL/GenBank/DDBJ databases">
        <title>Transcriptomic and genomic resources for Thalictrum thalictroides and T. hernandezii: Facilitating candidate gene discovery in an emerging model plant lineage.</title>
        <authorList>
            <person name="Arias T."/>
            <person name="Riano-Pachon D.M."/>
            <person name="Di Stilio V.S."/>
        </authorList>
    </citation>
    <scope>NUCLEOTIDE SEQUENCE [LARGE SCALE GENOMIC DNA]</scope>
    <source>
        <strain evidence="2">cv. WT478/WT964</strain>
        <tissue evidence="1">Leaves</tissue>
    </source>
</reference>
<dbReference type="Proteomes" id="UP000554482">
    <property type="component" value="Unassembled WGS sequence"/>
</dbReference>
<proteinExistence type="predicted"/>
<gene>
    <name evidence="1" type="ORF">FRX31_012956</name>
</gene>
<dbReference type="EMBL" id="JABWDY010014677">
    <property type="protein sequence ID" value="KAF5197457.1"/>
    <property type="molecule type" value="Genomic_DNA"/>
</dbReference>
<evidence type="ECO:0008006" key="3">
    <source>
        <dbReference type="Google" id="ProtNLM"/>
    </source>
</evidence>
<dbReference type="InterPro" id="IPR012337">
    <property type="entry name" value="RNaseH-like_sf"/>
</dbReference>
<protein>
    <recommendedName>
        <fullName evidence="3">RNase H type-1 domain-containing protein</fullName>
    </recommendedName>
</protein>